<reference evidence="1 2" key="1">
    <citation type="journal article" date="2019" name="Extremophiles">
        <title>Biogeography of thermophiles and predominance of Thermus scotoductus in domestic water heaters.</title>
        <authorList>
            <person name="Wilpiszeski R.L."/>
            <person name="Zhang Z."/>
            <person name="House C.H."/>
        </authorList>
    </citation>
    <scope>NUCLEOTIDE SEQUENCE [LARGE SCALE GENOMIC DNA]</scope>
    <source>
        <strain evidence="1 2">34_S34</strain>
    </source>
</reference>
<dbReference type="AlphaFoldDB" id="A0A430R9R5"/>
<sequence length="56" mass="5797">GGARFSAARSPALPGPPHGLRSTWASRFWAGCSAGPGGYSVWAMAPVWSAVVRRLA</sequence>
<organism evidence="1 2">
    <name type="scientific">Thermus scotoductus</name>
    <dbReference type="NCBI Taxonomy" id="37636"/>
    <lineage>
        <taxon>Bacteria</taxon>
        <taxon>Thermotogati</taxon>
        <taxon>Deinococcota</taxon>
        <taxon>Deinococci</taxon>
        <taxon>Thermales</taxon>
        <taxon>Thermaceae</taxon>
        <taxon>Thermus</taxon>
    </lineage>
</organism>
<dbReference type="EMBL" id="PELP01000191">
    <property type="protein sequence ID" value="RTH04117.1"/>
    <property type="molecule type" value="Genomic_DNA"/>
</dbReference>
<feature type="non-terminal residue" evidence="1">
    <location>
        <position position="1"/>
    </location>
</feature>
<evidence type="ECO:0000313" key="1">
    <source>
        <dbReference type="EMBL" id="RTH04117.1"/>
    </source>
</evidence>
<dbReference type="NCBIfam" id="TIGR03382">
    <property type="entry name" value="GC_trans_RRR"/>
    <property type="match status" value="1"/>
</dbReference>
<dbReference type="Proteomes" id="UP000286734">
    <property type="component" value="Unassembled WGS sequence"/>
</dbReference>
<evidence type="ECO:0000313" key="2">
    <source>
        <dbReference type="Proteomes" id="UP000286734"/>
    </source>
</evidence>
<accession>A0A430R9R5</accession>
<comment type="caution">
    <text evidence="1">The sequence shown here is derived from an EMBL/GenBank/DDBJ whole genome shotgun (WGS) entry which is preliminary data.</text>
</comment>
<gene>
    <name evidence="1" type="ORF">CSW47_07280</name>
</gene>
<dbReference type="InterPro" id="IPR017756">
    <property type="entry name" value="TM_Gly-Cys-Arg_CS"/>
</dbReference>
<protein>
    <submittedName>
        <fullName evidence="1">Uncharacterized protein</fullName>
    </submittedName>
</protein>
<name>A0A430R9R5_THESC</name>
<proteinExistence type="predicted"/>